<dbReference type="RefSeq" id="WP_137329405.1">
    <property type="nucleotide sequence ID" value="NZ_CP040058.1"/>
</dbReference>
<dbReference type="AlphaFoldDB" id="A0A4V1EGH8"/>
<proteinExistence type="predicted"/>
<evidence type="ECO:0000313" key="1">
    <source>
        <dbReference type="EMBL" id="QCP36130.1"/>
    </source>
</evidence>
<accession>A0A4V1EGH8</accession>
<reference evidence="1 2" key="1">
    <citation type="submission" date="2019-05" db="EMBL/GenBank/DDBJ databases">
        <title>Complete genome sequencing of Anaerostipes rhamnosivorans.</title>
        <authorList>
            <person name="Bui T.P.N."/>
            <person name="de Vos W.M."/>
        </authorList>
    </citation>
    <scope>NUCLEOTIDE SEQUENCE [LARGE SCALE GENOMIC DNA]</scope>
    <source>
        <strain evidence="1 2">1y2</strain>
    </source>
</reference>
<name>A0A4V1EGH8_9FIRM</name>
<protein>
    <recommendedName>
        <fullName evidence="3">Phage XkdN-like protein</fullName>
    </recommendedName>
</protein>
<dbReference type="OrthoDB" id="1754272at2"/>
<evidence type="ECO:0008006" key="3">
    <source>
        <dbReference type="Google" id="ProtNLM"/>
    </source>
</evidence>
<gene>
    <name evidence="1" type="ORF">AR1Y2_2676</name>
</gene>
<dbReference type="Pfam" id="PF08890">
    <property type="entry name" value="Phage_TAC_5"/>
    <property type="match status" value="1"/>
</dbReference>
<dbReference type="InterPro" id="IPR014986">
    <property type="entry name" value="XkdN-like"/>
</dbReference>
<sequence>MNLIDKLLQIDKKKITEKKEKTYESGRMQELIGDPKITIREIDPERLSELQCNAVNAETGKPDLTKMYDINLLITTEGVVNPDLRDKGLQEHFGAATPKDLAKMIFKNEVMEIADAISELGAPSVKAETIKN</sequence>
<dbReference type="EMBL" id="CP040058">
    <property type="protein sequence ID" value="QCP36130.1"/>
    <property type="molecule type" value="Genomic_DNA"/>
</dbReference>
<dbReference type="KEGG" id="arf:AR1Y2_2676"/>
<dbReference type="Proteomes" id="UP000298653">
    <property type="component" value="Chromosome"/>
</dbReference>
<dbReference type="Gene3D" id="3.30.2220.30">
    <property type="match status" value="1"/>
</dbReference>
<organism evidence="1 2">
    <name type="scientific">Anaerostipes rhamnosivorans</name>
    <dbReference type="NCBI Taxonomy" id="1229621"/>
    <lineage>
        <taxon>Bacteria</taxon>
        <taxon>Bacillati</taxon>
        <taxon>Bacillota</taxon>
        <taxon>Clostridia</taxon>
        <taxon>Lachnospirales</taxon>
        <taxon>Lachnospiraceae</taxon>
        <taxon>Anaerostipes</taxon>
    </lineage>
</organism>
<keyword evidence="2" id="KW-1185">Reference proteome</keyword>
<dbReference type="InterPro" id="IPR038559">
    <property type="entry name" value="XkdN-like_sf"/>
</dbReference>
<evidence type="ECO:0000313" key="2">
    <source>
        <dbReference type="Proteomes" id="UP000298653"/>
    </source>
</evidence>